<keyword evidence="3" id="KW-1133">Transmembrane helix</keyword>
<proteinExistence type="inferred from homology"/>
<dbReference type="GeneID" id="19967767"/>
<evidence type="ECO:0000313" key="4">
    <source>
        <dbReference type="EMBL" id="ETN46244.1"/>
    </source>
</evidence>
<evidence type="ECO:0000256" key="1">
    <source>
        <dbReference type="ARBA" id="ARBA00035112"/>
    </source>
</evidence>
<evidence type="ECO:0000256" key="2">
    <source>
        <dbReference type="SAM" id="MobiDB-lite"/>
    </source>
</evidence>
<evidence type="ECO:0000256" key="3">
    <source>
        <dbReference type="SAM" id="Phobius"/>
    </source>
</evidence>
<gene>
    <name evidence="4" type="ORF">HMPREF1541_00428</name>
</gene>
<comment type="similarity">
    <text evidence="1">Belongs to the ustYa family.</text>
</comment>
<dbReference type="PANTHER" id="PTHR33365:SF13">
    <property type="entry name" value="TAT PATHWAY SIGNAL SEQUENCE"/>
    <property type="match status" value="1"/>
</dbReference>
<dbReference type="STRING" id="1220924.W2SEA5"/>
<sequence length="304" mass="34936">MFGALKAVLPRVGNKDHKYSPLKKVRFDQVEGTDSDSEAQTLMPGHEKASGPRHRWWCGYALIFLLGVSVFVNVMQYVMVALEAGKHSPHDVNDVCSSWTSEYPSPIMDDTQITWQTTEYNDSFLTQSRYRGPPGSETDKLWFDLGTRNRHYIVPEHLGERYGLKQGHAKIDPKLGGGFPVLFQFEHDLHCLNLMRQALYWNYDHYVAQGEGPFAGTPYVIERHVGHCMDMLRQALMCQPDTQVFGQYWIGDTDNAFVDFNTRHRCKNFWALKDWVTEHQMSEEMAAVAKVVRRPGDIVLEHIP</sequence>
<keyword evidence="5" id="KW-1185">Reference proteome</keyword>
<protein>
    <recommendedName>
        <fullName evidence="6">Tat pathway signal sequence</fullName>
    </recommendedName>
</protein>
<accession>W2SEA5</accession>
<dbReference type="Proteomes" id="UP000030752">
    <property type="component" value="Unassembled WGS sequence"/>
</dbReference>
<feature type="region of interest" description="Disordered" evidence="2">
    <location>
        <begin position="30"/>
        <end position="49"/>
    </location>
</feature>
<dbReference type="OrthoDB" id="3687641at2759"/>
<reference evidence="4 5" key="1">
    <citation type="submission" date="2013-03" db="EMBL/GenBank/DDBJ databases">
        <title>The Genome Sequence of Phialophora europaea CBS 101466.</title>
        <authorList>
            <consortium name="The Broad Institute Genomics Platform"/>
            <person name="Cuomo C."/>
            <person name="de Hoog S."/>
            <person name="Gorbushina A."/>
            <person name="Walker B."/>
            <person name="Young S.K."/>
            <person name="Zeng Q."/>
            <person name="Gargeya S."/>
            <person name="Fitzgerald M."/>
            <person name="Haas B."/>
            <person name="Abouelleil A."/>
            <person name="Allen A.W."/>
            <person name="Alvarado L."/>
            <person name="Arachchi H.M."/>
            <person name="Berlin A.M."/>
            <person name="Chapman S.B."/>
            <person name="Gainer-Dewar J."/>
            <person name="Goldberg J."/>
            <person name="Griggs A."/>
            <person name="Gujja S."/>
            <person name="Hansen M."/>
            <person name="Howarth C."/>
            <person name="Imamovic A."/>
            <person name="Ireland A."/>
            <person name="Larimer J."/>
            <person name="McCowan C."/>
            <person name="Murphy C."/>
            <person name="Pearson M."/>
            <person name="Poon T.W."/>
            <person name="Priest M."/>
            <person name="Roberts A."/>
            <person name="Saif S."/>
            <person name="Shea T."/>
            <person name="Sisk P."/>
            <person name="Sykes S."/>
            <person name="Wortman J."/>
            <person name="Nusbaum C."/>
            <person name="Birren B."/>
        </authorList>
    </citation>
    <scope>NUCLEOTIDE SEQUENCE [LARGE SCALE GENOMIC DNA]</scope>
    <source>
        <strain evidence="4 5">CBS 101466</strain>
    </source>
</reference>
<dbReference type="RefSeq" id="XP_008710956.1">
    <property type="nucleotide sequence ID" value="XM_008712734.1"/>
</dbReference>
<dbReference type="PANTHER" id="PTHR33365">
    <property type="entry name" value="YALI0B05434P"/>
    <property type="match status" value="1"/>
</dbReference>
<dbReference type="HOGENOM" id="CLU_042941_0_1_1"/>
<dbReference type="Pfam" id="PF11807">
    <property type="entry name" value="UstYa"/>
    <property type="match status" value="1"/>
</dbReference>
<keyword evidence="3" id="KW-0472">Membrane</keyword>
<feature type="transmembrane region" description="Helical" evidence="3">
    <location>
        <begin position="57"/>
        <end position="79"/>
    </location>
</feature>
<evidence type="ECO:0008006" key="6">
    <source>
        <dbReference type="Google" id="ProtNLM"/>
    </source>
</evidence>
<dbReference type="EMBL" id="KB822711">
    <property type="protein sequence ID" value="ETN46244.1"/>
    <property type="molecule type" value="Genomic_DNA"/>
</dbReference>
<organism evidence="4 5">
    <name type="scientific">Cyphellophora europaea (strain CBS 101466)</name>
    <name type="common">Phialophora europaea</name>
    <dbReference type="NCBI Taxonomy" id="1220924"/>
    <lineage>
        <taxon>Eukaryota</taxon>
        <taxon>Fungi</taxon>
        <taxon>Dikarya</taxon>
        <taxon>Ascomycota</taxon>
        <taxon>Pezizomycotina</taxon>
        <taxon>Eurotiomycetes</taxon>
        <taxon>Chaetothyriomycetidae</taxon>
        <taxon>Chaetothyriales</taxon>
        <taxon>Cyphellophoraceae</taxon>
        <taxon>Cyphellophora</taxon>
    </lineage>
</organism>
<dbReference type="InParanoid" id="W2SEA5"/>
<dbReference type="InterPro" id="IPR021765">
    <property type="entry name" value="UstYa-like"/>
</dbReference>
<keyword evidence="3" id="KW-0812">Transmembrane</keyword>
<evidence type="ECO:0000313" key="5">
    <source>
        <dbReference type="Proteomes" id="UP000030752"/>
    </source>
</evidence>
<dbReference type="VEuPathDB" id="FungiDB:HMPREF1541_00428"/>
<dbReference type="GO" id="GO:0043386">
    <property type="term" value="P:mycotoxin biosynthetic process"/>
    <property type="evidence" value="ECO:0007669"/>
    <property type="project" value="InterPro"/>
</dbReference>
<dbReference type="eggNOG" id="ENOG502SI30">
    <property type="taxonomic scope" value="Eukaryota"/>
</dbReference>
<dbReference type="AlphaFoldDB" id="W2SEA5"/>
<name>W2SEA5_CYPE1</name>